<keyword evidence="2" id="KW-1185">Reference proteome</keyword>
<evidence type="ECO:0000313" key="1">
    <source>
        <dbReference type="EMBL" id="KJA23423.1"/>
    </source>
</evidence>
<evidence type="ECO:0000313" key="2">
    <source>
        <dbReference type="Proteomes" id="UP000054270"/>
    </source>
</evidence>
<reference evidence="2" key="1">
    <citation type="submission" date="2014-04" db="EMBL/GenBank/DDBJ databases">
        <title>Evolutionary Origins and Diversification of the Mycorrhizal Mutualists.</title>
        <authorList>
            <consortium name="DOE Joint Genome Institute"/>
            <consortium name="Mycorrhizal Genomics Consortium"/>
            <person name="Kohler A."/>
            <person name="Kuo A."/>
            <person name="Nagy L.G."/>
            <person name="Floudas D."/>
            <person name="Copeland A."/>
            <person name="Barry K.W."/>
            <person name="Cichocki N."/>
            <person name="Veneault-Fourrey C."/>
            <person name="LaButti K."/>
            <person name="Lindquist E.A."/>
            <person name="Lipzen A."/>
            <person name="Lundell T."/>
            <person name="Morin E."/>
            <person name="Murat C."/>
            <person name="Riley R."/>
            <person name="Ohm R."/>
            <person name="Sun H."/>
            <person name="Tunlid A."/>
            <person name="Henrissat B."/>
            <person name="Grigoriev I.V."/>
            <person name="Hibbett D.S."/>
            <person name="Martin F."/>
        </authorList>
    </citation>
    <scope>NUCLEOTIDE SEQUENCE [LARGE SCALE GENOMIC DNA]</scope>
    <source>
        <strain evidence="2">FD-334 SS-4</strain>
    </source>
</reference>
<organism evidence="1 2">
    <name type="scientific">Hypholoma sublateritium (strain FD-334 SS-4)</name>
    <dbReference type="NCBI Taxonomy" id="945553"/>
    <lineage>
        <taxon>Eukaryota</taxon>
        <taxon>Fungi</taxon>
        <taxon>Dikarya</taxon>
        <taxon>Basidiomycota</taxon>
        <taxon>Agaricomycotina</taxon>
        <taxon>Agaricomycetes</taxon>
        <taxon>Agaricomycetidae</taxon>
        <taxon>Agaricales</taxon>
        <taxon>Agaricineae</taxon>
        <taxon>Strophariaceae</taxon>
        <taxon>Hypholoma</taxon>
    </lineage>
</organism>
<name>A0A0D2MID6_HYPSF</name>
<dbReference type="AlphaFoldDB" id="A0A0D2MID6"/>
<dbReference type="Proteomes" id="UP000054270">
    <property type="component" value="Unassembled WGS sequence"/>
</dbReference>
<proteinExistence type="predicted"/>
<dbReference type="EMBL" id="KN817543">
    <property type="protein sequence ID" value="KJA23423.1"/>
    <property type="molecule type" value="Genomic_DNA"/>
</dbReference>
<accession>A0A0D2MID6</accession>
<sequence>MSKLKIKAEVSSSSLCGGERALALRKSQGRNFGERLVQADVLLGDAAEKRAVMDVYPQVEPNTNNGRSAPALAGSGRGGDACVGMSISKKSHGVRETSWQATLLHTRNFEDGDWKSEDGDGHGKQQRIDEQVSLVALNGERRRESGFDGRIACVGTWKRMQARGLTRWANWVRRRSISAGRTAVCGRFIPRNMLAAIRRALHLAAWNACALRFQRLLRCPYALSRMPFPAHSVPAPSVWRFTYWRHWSNVAEQHAEVEAGEDGALPSHRPIAAPVCPVLNVPAESLAYGAPALAQSRAV</sequence>
<gene>
    <name evidence="1" type="ORF">HYPSUDRAFT_201440</name>
</gene>
<protein>
    <submittedName>
        <fullName evidence="1">Uncharacterized protein</fullName>
    </submittedName>
</protein>